<reference evidence="1" key="1">
    <citation type="submission" date="2017-11" db="EMBL/GenBank/DDBJ databases">
        <title>Three new genomes from thermophilic consortium.</title>
        <authorList>
            <person name="Quaggio R."/>
            <person name="Amgarten D."/>
            <person name="Setubal J.C."/>
        </authorList>
    </citation>
    <scope>NUCLEOTIDE SEQUENCE</scope>
    <source>
        <strain evidence="1">ZCTH01-B2</strain>
    </source>
</reference>
<gene>
    <name evidence="1" type="ORF">CWE10_04115</name>
</gene>
<dbReference type="AlphaFoldDB" id="A0A953I9T9"/>
<dbReference type="EMBL" id="PIUK01000023">
    <property type="protein sequence ID" value="MBY6275394.1"/>
    <property type="molecule type" value="Genomic_DNA"/>
</dbReference>
<proteinExistence type="predicted"/>
<protein>
    <submittedName>
        <fullName evidence="1">Uncharacterized protein</fullName>
    </submittedName>
</protein>
<evidence type="ECO:0000313" key="2">
    <source>
        <dbReference type="Proteomes" id="UP000732377"/>
    </source>
</evidence>
<name>A0A953I9T9_SYMTR</name>
<dbReference type="RefSeq" id="WP_273378231.1">
    <property type="nucleotide sequence ID" value="NZ_PIUK01000023.1"/>
</dbReference>
<organism evidence="1 2">
    <name type="scientific">Symbiobacterium thermophilum</name>
    <dbReference type="NCBI Taxonomy" id="2734"/>
    <lineage>
        <taxon>Bacteria</taxon>
        <taxon>Bacillati</taxon>
        <taxon>Bacillota</taxon>
        <taxon>Clostridia</taxon>
        <taxon>Eubacteriales</taxon>
        <taxon>Symbiobacteriaceae</taxon>
        <taxon>Symbiobacterium</taxon>
    </lineage>
</organism>
<accession>A0A953I9T9</accession>
<comment type="caution">
    <text evidence="1">The sequence shown here is derived from an EMBL/GenBank/DDBJ whole genome shotgun (WGS) entry which is preliminary data.</text>
</comment>
<evidence type="ECO:0000313" key="1">
    <source>
        <dbReference type="EMBL" id="MBY6275394.1"/>
    </source>
</evidence>
<dbReference type="Proteomes" id="UP000732377">
    <property type="component" value="Unassembled WGS sequence"/>
</dbReference>
<sequence length="79" mass="9039">MRNLIDLDAKRVERQEKMAGTYEEGWHDAMEFVEQRVSELLALTPEAREVFFELVESGYAPGLPPTIVMLIRKGVGTWS</sequence>